<gene>
    <name evidence="1" type="ORF">S12H4_37876</name>
</gene>
<protein>
    <submittedName>
        <fullName evidence="1">Uncharacterized protein</fullName>
    </submittedName>
</protein>
<proteinExistence type="predicted"/>
<sequence>MEPHWGEVKVDGFSLFCLKSSKSIRKMMVLWGPLPNALKHSIASSLQSCGMHASLRIDIMP</sequence>
<feature type="non-terminal residue" evidence="1">
    <location>
        <position position="61"/>
    </location>
</feature>
<accession>X1TM70</accession>
<name>X1TM70_9ZZZZ</name>
<evidence type="ECO:0000313" key="1">
    <source>
        <dbReference type="EMBL" id="GAI88660.1"/>
    </source>
</evidence>
<organism evidence="1">
    <name type="scientific">marine sediment metagenome</name>
    <dbReference type="NCBI Taxonomy" id="412755"/>
    <lineage>
        <taxon>unclassified sequences</taxon>
        <taxon>metagenomes</taxon>
        <taxon>ecological metagenomes</taxon>
    </lineage>
</organism>
<comment type="caution">
    <text evidence="1">The sequence shown here is derived from an EMBL/GenBank/DDBJ whole genome shotgun (WGS) entry which is preliminary data.</text>
</comment>
<reference evidence="1" key="1">
    <citation type="journal article" date="2014" name="Front. Microbiol.">
        <title>High frequency of phylogenetically diverse reductive dehalogenase-homologous genes in deep subseafloor sedimentary metagenomes.</title>
        <authorList>
            <person name="Kawai M."/>
            <person name="Futagami T."/>
            <person name="Toyoda A."/>
            <person name="Takaki Y."/>
            <person name="Nishi S."/>
            <person name="Hori S."/>
            <person name="Arai W."/>
            <person name="Tsubouchi T."/>
            <person name="Morono Y."/>
            <person name="Uchiyama I."/>
            <person name="Ito T."/>
            <person name="Fujiyama A."/>
            <person name="Inagaki F."/>
            <person name="Takami H."/>
        </authorList>
    </citation>
    <scope>NUCLEOTIDE SEQUENCE</scope>
    <source>
        <strain evidence="1">Expedition CK06-06</strain>
    </source>
</reference>
<dbReference type="AlphaFoldDB" id="X1TM70"/>
<dbReference type="EMBL" id="BARW01022750">
    <property type="protein sequence ID" value="GAI88660.1"/>
    <property type="molecule type" value="Genomic_DNA"/>
</dbReference>